<dbReference type="InterPro" id="IPR004841">
    <property type="entry name" value="AA-permease/SLC12A_dom"/>
</dbReference>
<dbReference type="PANTHER" id="PTHR43341:SF4">
    <property type="entry name" value="ARGININE PERMEASE CAN1-RELATED"/>
    <property type="match status" value="1"/>
</dbReference>
<feature type="transmembrane region" description="Helical" evidence="7">
    <location>
        <begin position="389"/>
        <end position="409"/>
    </location>
</feature>
<sequence>MADNSEEKFQDMNSFERALEKGDAPHHVVHTAAEDDVYHFDAADLDRVQRKLKQRHVQMIAIAGTIGTGLFLGSGEALQGAGPLGALIAYILVGTVAYASLCSLGEMTSLAPISGTFPHFAARWVDPAFGFAIGWNYFYTQAVTVPVEITAASILITFWDDDTGHTAGYIAVLCFCVCLINIFGARWFGESEFVFSIIKLIMITGLILAGLVIDLGGGPDHQRRGFQYWKNPGPVAGAGLVPSRPSLDKFLGILSVLVQAAFSFQGMELVAIAASETENPRRNIAKAVRRVFYRIIIFYILGILITGMLVPYDDPALLNGSGTASESPYVIAMRRAGIKVLPSIVNAGIFTSAFSAGNSFLFCASRILYGLAVRGQAPKVFAYCTKNGLPIVAVLFSCAFSLLAFMNVSNSAANVFNWFVSLSTVGGFLTWAAINLTYLRFWSGMRAQGFDRKQLVYFSSLQPYLAIWGLFWVIFFTLINGFEVFFEWNTADFLTAYINLPIFLALYVFWKVVKRTKAWRAKDMDFTTGIPTLEETDSPEEPPKNLGDKIFNILF</sequence>
<feature type="transmembrane region" description="Helical" evidence="7">
    <location>
        <begin position="415"/>
        <end position="434"/>
    </location>
</feature>
<dbReference type="GO" id="GO:0016020">
    <property type="term" value="C:membrane"/>
    <property type="evidence" value="ECO:0007669"/>
    <property type="project" value="UniProtKB-SubCell"/>
</dbReference>
<protein>
    <recommendedName>
        <fullName evidence="8">Amino acid permease/ SLC12A domain-containing protein</fullName>
    </recommendedName>
</protein>
<feature type="transmembrane region" description="Helical" evidence="7">
    <location>
        <begin position="57"/>
        <end position="75"/>
    </location>
</feature>
<dbReference type="GO" id="GO:0015171">
    <property type="term" value="F:amino acid transmembrane transporter activity"/>
    <property type="evidence" value="ECO:0007669"/>
    <property type="project" value="TreeGrafter"/>
</dbReference>
<keyword evidence="10" id="KW-1185">Reference proteome</keyword>
<feature type="transmembrane region" description="Helical" evidence="7">
    <location>
        <begin position="193"/>
        <end position="213"/>
    </location>
</feature>
<evidence type="ECO:0000256" key="2">
    <source>
        <dbReference type="ARBA" id="ARBA00022448"/>
    </source>
</evidence>
<dbReference type="Pfam" id="PF00324">
    <property type="entry name" value="AA_permease"/>
    <property type="match status" value="1"/>
</dbReference>
<dbReference type="FunFam" id="1.20.1740.10:FF:000006">
    <property type="entry name" value="General amino acid permease"/>
    <property type="match status" value="1"/>
</dbReference>
<evidence type="ECO:0000256" key="7">
    <source>
        <dbReference type="SAM" id="Phobius"/>
    </source>
</evidence>
<dbReference type="OrthoDB" id="10062876at2759"/>
<feature type="transmembrane region" description="Helical" evidence="7">
    <location>
        <begin position="165"/>
        <end position="184"/>
    </location>
</feature>
<dbReference type="InterPro" id="IPR004840">
    <property type="entry name" value="Amino_acid_permease_CS"/>
</dbReference>
<feature type="transmembrane region" description="Helical" evidence="7">
    <location>
        <begin position="81"/>
        <end position="101"/>
    </location>
</feature>
<evidence type="ECO:0000256" key="4">
    <source>
        <dbReference type="ARBA" id="ARBA00022970"/>
    </source>
</evidence>
<keyword evidence="6 7" id="KW-0472">Membrane</keyword>
<keyword evidence="3 7" id="KW-0812">Transmembrane</keyword>
<dbReference type="EMBL" id="SFCI01000844">
    <property type="protein sequence ID" value="TFY77700.1"/>
    <property type="molecule type" value="Genomic_DNA"/>
</dbReference>
<dbReference type="AlphaFoldDB" id="A0A4Y9ZU50"/>
<accession>A0A4Y9ZU50</accession>
<feature type="transmembrane region" description="Helical" evidence="7">
    <location>
        <begin position="137"/>
        <end position="159"/>
    </location>
</feature>
<dbReference type="PROSITE" id="PS00218">
    <property type="entry name" value="AMINO_ACID_PERMEASE_1"/>
    <property type="match status" value="1"/>
</dbReference>
<feature type="transmembrane region" description="Helical" evidence="7">
    <location>
        <begin position="344"/>
        <end position="369"/>
    </location>
</feature>
<evidence type="ECO:0000256" key="5">
    <source>
        <dbReference type="ARBA" id="ARBA00022989"/>
    </source>
</evidence>
<dbReference type="Gene3D" id="1.20.1740.10">
    <property type="entry name" value="Amino acid/polyamine transporter I"/>
    <property type="match status" value="1"/>
</dbReference>
<proteinExistence type="predicted"/>
<keyword evidence="5 7" id="KW-1133">Transmembrane helix</keyword>
<comment type="subcellular location">
    <subcellularLocation>
        <location evidence="1">Membrane</location>
        <topology evidence="1">Multi-pass membrane protein</topology>
    </subcellularLocation>
</comment>
<dbReference type="InterPro" id="IPR050524">
    <property type="entry name" value="APC_YAT"/>
</dbReference>
<feature type="transmembrane region" description="Helical" evidence="7">
    <location>
        <begin position="291"/>
        <end position="312"/>
    </location>
</feature>
<evidence type="ECO:0000256" key="1">
    <source>
        <dbReference type="ARBA" id="ARBA00004141"/>
    </source>
</evidence>
<dbReference type="PANTHER" id="PTHR43341">
    <property type="entry name" value="AMINO ACID PERMEASE"/>
    <property type="match status" value="1"/>
</dbReference>
<keyword evidence="4" id="KW-0029">Amino-acid transport</keyword>
<gene>
    <name evidence="9" type="ORF">EWM64_g6312</name>
</gene>
<feature type="transmembrane region" description="Helical" evidence="7">
    <location>
        <begin position="491"/>
        <end position="510"/>
    </location>
</feature>
<evidence type="ECO:0000313" key="9">
    <source>
        <dbReference type="EMBL" id="TFY77700.1"/>
    </source>
</evidence>
<feature type="transmembrane region" description="Helical" evidence="7">
    <location>
        <begin position="455"/>
        <end position="479"/>
    </location>
</feature>
<evidence type="ECO:0000259" key="8">
    <source>
        <dbReference type="Pfam" id="PF00324"/>
    </source>
</evidence>
<keyword evidence="2" id="KW-0813">Transport</keyword>
<name>A0A4Y9ZU50_9AGAM</name>
<dbReference type="STRING" id="135208.A0A4Y9ZU50"/>
<reference evidence="9 10" key="1">
    <citation type="submission" date="2019-02" db="EMBL/GenBank/DDBJ databases">
        <title>Genome sequencing of the rare red list fungi Hericium alpestre (H. flagellum).</title>
        <authorList>
            <person name="Buettner E."/>
            <person name="Kellner H."/>
        </authorList>
    </citation>
    <scope>NUCLEOTIDE SEQUENCE [LARGE SCALE GENOMIC DNA]</scope>
    <source>
        <strain evidence="9 10">DSM 108284</strain>
    </source>
</reference>
<evidence type="ECO:0000313" key="10">
    <source>
        <dbReference type="Proteomes" id="UP000298061"/>
    </source>
</evidence>
<dbReference type="PIRSF" id="PIRSF006060">
    <property type="entry name" value="AA_transporter"/>
    <property type="match status" value="1"/>
</dbReference>
<evidence type="ECO:0000256" key="6">
    <source>
        <dbReference type="ARBA" id="ARBA00023136"/>
    </source>
</evidence>
<dbReference type="Proteomes" id="UP000298061">
    <property type="component" value="Unassembled WGS sequence"/>
</dbReference>
<organism evidence="9 10">
    <name type="scientific">Hericium alpestre</name>
    <dbReference type="NCBI Taxonomy" id="135208"/>
    <lineage>
        <taxon>Eukaryota</taxon>
        <taxon>Fungi</taxon>
        <taxon>Dikarya</taxon>
        <taxon>Basidiomycota</taxon>
        <taxon>Agaricomycotina</taxon>
        <taxon>Agaricomycetes</taxon>
        <taxon>Russulales</taxon>
        <taxon>Hericiaceae</taxon>
        <taxon>Hericium</taxon>
    </lineage>
</organism>
<evidence type="ECO:0000256" key="3">
    <source>
        <dbReference type="ARBA" id="ARBA00022692"/>
    </source>
</evidence>
<feature type="domain" description="Amino acid permease/ SLC12A" evidence="8">
    <location>
        <begin position="56"/>
        <end position="517"/>
    </location>
</feature>
<comment type="caution">
    <text evidence="9">The sequence shown here is derived from an EMBL/GenBank/DDBJ whole genome shotgun (WGS) entry which is preliminary data.</text>
</comment>